<keyword evidence="4 9" id="KW-0227">DNA damage</keyword>
<dbReference type="Pfam" id="PF00488">
    <property type="entry name" value="MutS_V"/>
    <property type="match status" value="1"/>
</dbReference>
<gene>
    <name evidence="9" type="primary">mutS</name>
    <name evidence="12" type="ORF">SAMN03080599_00406</name>
</gene>
<dbReference type="EMBL" id="FMWL01000002">
    <property type="protein sequence ID" value="SCZ76784.1"/>
    <property type="molecule type" value="Genomic_DNA"/>
</dbReference>
<keyword evidence="5 9" id="KW-0067">ATP-binding</keyword>
<dbReference type="CDD" id="cd03284">
    <property type="entry name" value="ABC_MutS1"/>
    <property type="match status" value="1"/>
</dbReference>
<evidence type="ECO:0000313" key="13">
    <source>
        <dbReference type="Proteomes" id="UP000199208"/>
    </source>
</evidence>
<dbReference type="GO" id="GO:0006298">
    <property type="term" value="P:mismatch repair"/>
    <property type="evidence" value="ECO:0007669"/>
    <property type="project" value="UniProtKB-UniRule"/>
</dbReference>
<comment type="similarity">
    <text evidence="1 9 10">Belongs to the DNA mismatch repair MutS family.</text>
</comment>
<dbReference type="SUPFAM" id="SSF55271">
    <property type="entry name" value="DNA repair protein MutS, domain I"/>
    <property type="match status" value="1"/>
</dbReference>
<comment type="function">
    <text evidence="8 9">This protein is involved in the repair of mismatches in DNA. It is possible that it carries out the mismatch recognition step. This protein has a weak ATPase activity.</text>
</comment>
<dbReference type="InterPro" id="IPR045076">
    <property type="entry name" value="MutS"/>
</dbReference>
<dbReference type="Pfam" id="PF05192">
    <property type="entry name" value="MutS_III"/>
    <property type="match status" value="1"/>
</dbReference>
<protein>
    <recommendedName>
        <fullName evidence="2 9">DNA mismatch repair protein MutS</fullName>
    </recommendedName>
</protein>
<dbReference type="Pfam" id="PF05190">
    <property type="entry name" value="MutS_IV"/>
    <property type="match status" value="1"/>
</dbReference>
<dbReference type="RefSeq" id="WP_242870755.1">
    <property type="nucleotide sequence ID" value="NZ_FMWL01000002.1"/>
</dbReference>
<dbReference type="InterPro" id="IPR016151">
    <property type="entry name" value="DNA_mismatch_repair_MutS_N"/>
</dbReference>
<dbReference type="GO" id="GO:0030983">
    <property type="term" value="F:mismatched DNA binding"/>
    <property type="evidence" value="ECO:0007669"/>
    <property type="project" value="InterPro"/>
</dbReference>
<dbReference type="PIRSF" id="PIRSF037677">
    <property type="entry name" value="DNA_mis_repair_Msh6"/>
    <property type="match status" value="1"/>
</dbReference>
<dbReference type="SMART" id="SM00534">
    <property type="entry name" value="MUTSac"/>
    <property type="match status" value="1"/>
</dbReference>
<dbReference type="SUPFAM" id="SSF52540">
    <property type="entry name" value="P-loop containing nucleoside triphosphate hydrolases"/>
    <property type="match status" value="1"/>
</dbReference>
<keyword evidence="13" id="KW-1185">Reference proteome</keyword>
<evidence type="ECO:0000256" key="1">
    <source>
        <dbReference type="ARBA" id="ARBA00006271"/>
    </source>
</evidence>
<dbReference type="STRING" id="1120920.SAMN03080599_00406"/>
<keyword evidence="6 9" id="KW-0238">DNA-binding</keyword>
<dbReference type="GO" id="GO:0140664">
    <property type="term" value="F:ATP-dependent DNA damage sensor activity"/>
    <property type="evidence" value="ECO:0007669"/>
    <property type="project" value="InterPro"/>
</dbReference>
<dbReference type="Gene3D" id="3.40.1170.10">
    <property type="entry name" value="DNA repair protein MutS, domain I"/>
    <property type="match status" value="1"/>
</dbReference>
<dbReference type="InterPro" id="IPR036187">
    <property type="entry name" value="DNA_mismatch_repair_MutS_sf"/>
</dbReference>
<name>A0A1G5RRV1_9FIRM</name>
<dbReference type="InterPro" id="IPR007695">
    <property type="entry name" value="DNA_mismatch_repair_MutS-lik_N"/>
</dbReference>
<dbReference type="GO" id="GO:0005829">
    <property type="term" value="C:cytosol"/>
    <property type="evidence" value="ECO:0007669"/>
    <property type="project" value="TreeGrafter"/>
</dbReference>
<dbReference type="FunFam" id="3.40.50.300:FF:000870">
    <property type="entry name" value="MutS protein homolog 4"/>
    <property type="match status" value="1"/>
</dbReference>
<dbReference type="InterPro" id="IPR007861">
    <property type="entry name" value="DNA_mismatch_repair_MutS_clamp"/>
</dbReference>
<organism evidence="12 13">
    <name type="scientific">Acidaminobacter hydrogenoformans DSM 2784</name>
    <dbReference type="NCBI Taxonomy" id="1120920"/>
    <lineage>
        <taxon>Bacteria</taxon>
        <taxon>Bacillati</taxon>
        <taxon>Bacillota</taxon>
        <taxon>Clostridia</taxon>
        <taxon>Peptostreptococcales</taxon>
        <taxon>Acidaminobacteraceae</taxon>
        <taxon>Acidaminobacter</taxon>
    </lineage>
</organism>
<evidence type="ECO:0000256" key="8">
    <source>
        <dbReference type="ARBA" id="ARBA00024647"/>
    </source>
</evidence>
<dbReference type="Pfam" id="PF05188">
    <property type="entry name" value="MutS_II"/>
    <property type="match status" value="1"/>
</dbReference>
<feature type="binding site" evidence="9">
    <location>
        <begin position="624"/>
        <end position="631"/>
    </location>
    <ligand>
        <name>ATP</name>
        <dbReference type="ChEBI" id="CHEBI:30616"/>
    </ligand>
</feature>
<evidence type="ECO:0000256" key="5">
    <source>
        <dbReference type="ARBA" id="ARBA00022840"/>
    </source>
</evidence>
<evidence type="ECO:0000256" key="9">
    <source>
        <dbReference type="HAMAP-Rule" id="MF_00096"/>
    </source>
</evidence>
<proteinExistence type="inferred from homology"/>
<evidence type="ECO:0000256" key="6">
    <source>
        <dbReference type="ARBA" id="ARBA00023125"/>
    </source>
</evidence>
<dbReference type="GO" id="GO:0005524">
    <property type="term" value="F:ATP binding"/>
    <property type="evidence" value="ECO:0007669"/>
    <property type="project" value="UniProtKB-UniRule"/>
</dbReference>
<dbReference type="PROSITE" id="PS00486">
    <property type="entry name" value="DNA_MISMATCH_REPAIR_2"/>
    <property type="match status" value="1"/>
</dbReference>
<feature type="domain" description="DNA mismatch repair proteins mutS family" evidence="11">
    <location>
        <begin position="698"/>
        <end position="714"/>
    </location>
</feature>
<dbReference type="InterPro" id="IPR027417">
    <property type="entry name" value="P-loop_NTPase"/>
</dbReference>
<dbReference type="Gene3D" id="1.10.1420.10">
    <property type="match status" value="2"/>
</dbReference>
<dbReference type="FunFam" id="3.40.1170.10:FF:000001">
    <property type="entry name" value="DNA mismatch repair protein MutS"/>
    <property type="match status" value="1"/>
</dbReference>
<dbReference type="NCBIfam" id="TIGR01070">
    <property type="entry name" value="mutS1"/>
    <property type="match status" value="1"/>
</dbReference>
<dbReference type="InterPro" id="IPR005748">
    <property type="entry name" value="DNA_mismatch_repair_MutS"/>
</dbReference>
<dbReference type="PANTHER" id="PTHR11361">
    <property type="entry name" value="DNA MISMATCH REPAIR PROTEIN MUTS FAMILY MEMBER"/>
    <property type="match status" value="1"/>
</dbReference>
<dbReference type="Pfam" id="PF01624">
    <property type="entry name" value="MutS_I"/>
    <property type="match status" value="1"/>
</dbReference>
<evidence type="ECO:0000256" key="7">
    <source>
        <dbReference type="ARBA" id="ARBA00023204"/>
    </source>
</evidence>
<evidence type="ECO:0000256" key="3">
    <source>
        <dbReference type="ARBA" id="ARBA00022741"/>
    </source>
</evidence>
<dbReference type="Gene3D" id="3.30.420.110">
    <property type="entry name" value="MutS, connector domain"/>
    <property type="match status" value="1"/>
</dbReference>
<dbReference type="InterPro" id="IPR036678">
    <property type="entry name" value="MutS_con_dom_sf"/>
</dbReference>
<dbReference type="InterPro" id="IPR017261">
    <property type="entry name" value="DNA_mismatch_repair_MutS/MSH"/>
</dbReference>
<dbReference type="InterPro" id="IPR000432">
    <property type="entry name" value="DNA_mismatch_repair_MutS_C"/>
</dbReference>
<keyword evidence="7 9" id="KW-0234">DNA repair</keyword>
<keyword evidence="3 9" id="KW-0547">Nucleotide-binding</keyword>
<dbReference type="Gene3D" id="3.40.50.300">
    <property type="entry name" value="P-loop containing nucleotide triphosphate hydrolases"/>
    <property type="match status" value="1"/>
</dbReference>
<evidence type="ECO:0000256" key="2">
    <source>
        <dbReference type="ARBA" id="ARBA00021982"/>
    </source>
</evidence>
<sequence>MDYDKLTPMMRQYFEIKNNYPDYILFYRLGDFYEMFFDDAVTASRELELTLTGRNCGLEERAPLCGVPYHAADVYLSRLVEKGYKVAICEQVEDPATAKGLVKREVVRILTPGTVIDPAFLDERENNYVLALSEKSAWSVAYADITTGELKTTLFDPEKGTDRVLEEILKVKPREIIVSKAFGGLHNDIMSTLSTEGYTMTTVPDAYFDPNQATPLIRRVYGVLSLEGLGLAPDSAQLSAVGGLLAYIEETQKVDLRHFEHIQVYQTGQFMMLDKFAWRNLEIVETLRDKRKRGSLLWVLDQTATSMGGRRLRQWLERPLLDTAAIEQRLETVDLFVNDLILRSEVRDLLKSVYDLERLSSKLVFGTINARDLLALKASLAILPDLKAILTDGDAALLNQLRGEIDPLQDVYGLIEEAITDDPPLSVKEGGLLRSEYNADLAELRDIVQNGKQWILDLEARERQRTGIKTLKVGFNKVFGYFLDITRANSHLVPEDYQRKQTLANSERYFTPELKALEEKVLGAEERITGLEYELFTEIRTAVLAEVSRLKRTADAVAAIDVLVGLAELAYVQNYCRPTTGEPGTLTIEGGRHPVIEKMFPKVPFIPNDAALDQDEQQFHIITGPNMAGKSTYLRQVALIALLYQIGSFVPAHRASLSPVDRIFTRVGASDDLSQGQSTFMVEMIELSHILRHATPQSLILLDEIGRGTSTYDGLSIAWAVVEHLSRRSGIRAKTMFATHYHELTELEGKFNGVKNFCIAVREQGDDIVFLRKIVRGGANQSFGIQVARLAGLPETVVTRARQILRKLEENDINNNIQQLNDLDKDLAVAPSPAVQQLSFLTAGQADGLISEIAALDVLKMTPLEAMGALDRLIEEARRISPGKGR</sequence>
<dbReference type="GO" id="GO:0003684">
    <property type="term" value="F:damaged DNA binding"/>
    <property type="evidence" value="ECO:0007669"/>
    <property type="project" value="UniProtKB-UniRule"/>
</dbReference>
<evidence type="ECO:0000256" key="4">
    <source>
        <dbReference type="ARBA" id="ARBA00022763"/>
    </source>
</evidence>
<dbReference type="FunFam" id="1.10.1420.10:FF:000001">
    <property type="entry name" value="DNA mismatch repair protein MutS"/>
    <property type="match status" value="1"/>
</dbReference>
<dbReference type="NCBIfam" id="NF003810">
    <property type="entry name" value="PRK05399.1"/>
    <property type="match status" value="1"/>
</dbReference>
<dbReference type="SUPFAM" id="SSF48334">
    <property type="entry name" value="DNA repair protein MutS, domain III"/>
    <property type="match status" value="1"/>
</dbReference>
<dbReference type="SUPFAM" id="SSF53150">
    <property type="entry name" value="DNA repair protein MutS, domain II"/>
    <property type="match status" value="1"/>
</dbReference>
<evidence type="ECO:0000259" key="11">
    <source>
        <dbReference type="PROSITE" id="PS00486"/>
    </source>
</evidence>
<dbReference type="AlphaFoldDB" id="A0A1G5RRV1"/>
<evidence type="ECO:0000313" key="12">
    <source>
        <dbReference type="EMBL" id="SCZ76784.1"/>
    </source>
</evidence>
<dbReference type="PANTHER" id="PTHR11361:SF34">
    <property type="entry name" value="DNA MISMATCH REPAIR PROTEIN MSH1, MITOCHONDRIAL"/>
    <property type="match status" value="1"/>
</dbReference>
<dbReference type="HAMAP" id="MF_00096">
    <property type="entry name" value="MutS"/>
    <property type="match status" value="1"/>
</dbReference>
<dbReference type="Proteomes" id="UP000199208">
    <property type="component" value="Unassembled WGS sequence"/>
</dbReference>
<dbReference type="InterPro" id="IPR007696">
    <property type="entry name" value="DNA_mismatch_repair_MutS_core"/>
</dbReference>
<dbReference type="SMART" id="SM00533">
    <property type="entry name" value="MUTSd"/>
    <property type="match status" value="1"/>
</dbReference>
<evidence type="ECO:0000256" key="10">
    <source>
        <dbReference type="RuleBase" id="RU003756"/>
    </source>
</evidence>
<dbReference type="InterPro" id="IPR007860">
    <property type="entry name" value="DNA_mmatch_repair_MutS_con_dom"/>
</dbReference>
<reference evidence="12 13" key="1">
    <citation type="submission" date="2016-10" db="EMBL/GenBank/DDBJ databases">
        <authorList>
            <person name="de Groot N.N."/>
        </authorList>
    </citation>
    <scope>NUCLEOTIDE SEQUENCE [LARGE SCALE GENOMIC DNA]</scope>
    <source>
        <strain evidence="12 13">DSM 2784</strain>
    </source>
</reference>
<accession>A0A1G5RRV1</accession>